<organism evidence="2 3">
    <name type="scientific">Sinobacterium norvegicum</name>
    <dbReference type="NCBI Taxonomy" id="1641715"/>
    <lineage>
        <taxon>Bacteria</taxon>
        <taxon>Pseudomonadati</taxon>
        <taxon>Pseudomonadota</taxon>
        <taxon>Gammaproteobacteria</taxon>
        <taxon>Cellvibrionales</taxon>
        <taxon>Spongiibacteraceae</taxon>
        <taxon>Sinobacterium</taxon>
    </lineage>
</organism>
<dbReference type="PANTHER" id="PTHR13136">
    <property type="entry name" value="TESTIS DEVELOPMENT PROTEIN PRTD"/>
    <property type="match status" value="1"/>
</dbReference>
<comment type="caution">
    <text evidence="2">The sequence shown here is derived from an EMBL/GenBank/DDBJ whole genome shotgun (WGS) entry which is preliminary data.</text>
</comment>
<dbReference type="InterPro" id="IPR046879">
    <property type="entry name" value="KANL3/Tex30_Abhydrolase"/>
</dbReference>
<dbReference type="InterPro" id="IPR029058">
    <property type="entry name" value="AB_hydrolase_fold"/>
</dbReference>
<evidence type="ECO:0000313" key="2">
    <source>
        <dbReference type="EMBL" id="CAH0992054.1"/>
    </source>
</evidence>
<proteinExistence type="predicted"/>
<evidence type="ECO:0000313" key="3">
    <source>
        <dbReference type="Proteomes" id="UP000838100"/>
    </source>
</evidence>
<name>A0ABN8EI58_9GAMM</name>
<protein>
    <recommendedName>
        <fullName evidence="1">KANL3/Tex30 alpha/beta hydrolase-like domain-containing protein</fullName>
    </recommendedName>
</protein>
<dbReference type="EMBL" id="CAKLPX010000002">
    <property type="protein sequence ID" value="CAH0992054.1"/>
    <property type="molecule type" value="Genomic_DNA"/>
</dbReference>
<accession>A0ABN8EI58</accession>
<feature type="domain" description="KANL3/Tex30 alpha/beta hydrolase-like" evidence="1">
    <location>
        <begin position="15"/>
        <end position="211"/>
    </location>
</feature>
<dbReference type="Proteomes" id="UP000838100">
    <property type="component" value="Unassembled WGS sequence"/>
</dbReference>
<dbReference type="PANTHER" id="PTHR13136:SF11">
    <property type="entry name" value="TESTIS-EXPRESSED PROTEIN 30"/>
    <property type="match status" value="1"/>
</dbReference>
<sequence>MTTPLLIDGPDNATTTFILAHGAGAGMEHEFMQAMAAAIASAGIRVIRFEFPYMQKRRLDGLKYPPDRAPKAIAAFEAVIEQVQQQFPDTQHWFIGGKSMGGKLASMIAADSAERFSLAGVICLGFPFTPPNKPENFRGQHLESIATPVLIIQGQRDTFGGEEAIKGFPLSKNVSVQILPDGDHSFKPRVKSGFTLQQNMDAAVEEVVRFFEGLG</sequence>
<dbReference type="RefSeq" id="WP_237444750.1">
    <property type="nucleotide sequence ID" value="NZ_CAKLPX010000002.1"/>
</dbReference>
<dbReference type="Gene3D" id="3.40.50.1820">
    <property type="entry name" value="alpha/beta hydrolase"/>
    <property type="match status" value="1"/>
</dbReference>
<dbReference type="SUPFAM" id="SSF53474">
    <property type="entry name" value="alpha/beta-Hydrolases"/>
    <property type="match status" value="1"/>
</dbReference>
<reference evidence="2" key="1">
    <citation type="submission" date="2021-12" db="EMBL/GenBank/DDBJ databases">
        <authorList>
            <person name="Rodrigo-Torres L."/>
            <person name="Arahal R. D."/>
            <person name="Lucena T."/>
        </authorList>
    </citation>
    <scope>NUCLEOTIDE SEQUENCE</scope>
    <source>
        <strain evidence="2">CECT 8267</strain>
    </source>
</reference>
<evidence type="ECO:0000259" key="1">
    <source>
        <dbReference type="Pfam" id="PF20408"/>
    </source>
</evidence>
<dbReference type="InterPro" id="IPR026555">
    <property type="entry name" value="NSL3/Tex30"/>
</dbReference>
<gene>
    <name evidence="2" type="ORF">SIN8267_02169</name>
</gene>
<dbReference type="Pfam" id="PF20408">
    <property type="entry name" value="Abhydrolase_11"/>
    <property type="match status" value="1"/>
</dbReference>
<keyword evidence="3" id="KW-1185">Reference proteome</keyword>